<dbReference type="InterPro" id="IPR036514">
    <property type="entry name" value="SGNH_hydro_sf"/>
</dbReference>
<keyword evidence="2" id="KW-0732">Signal</keyword>
<dbReference type="OrthoDB" id="1828825at2"/>
<feature type="domain" description="SGNH hydrolase-type esterase" evidence="3">
    <location>
        <begin position="195"/>
        <end position="378"/>
    </location>
</feature>
<dbReference type="EMBL" id="SLWN01000011">
    <property type="protein sequence ID" value="TCO21370.1"/>
    <property type="molecule type" value="Genomic_DNA"/>
</dbReference>
<dbReference type="PANTHER" id="PTHR43784:SF2">
    <property type="entry name" value="GDSL-LIKE LIPASE_ACYLHYDROLASE, PUTATIVE (AFU_ORTHOLOGUE AFUA_2G00820)-RELATED"/>
    <property type="match status" value="1"/>
</dbReference>
<evidence type="ECO:0000256" key="1">
    <source>
        <dbReference type="SAM" id="MobiDB-lite"/>
    </source>
</evidence>
<feature type="signal peptide" evidence="2">
    <location>
        <begin position="1"/>
        <end position="29"/>
    </location>
</feature>
<name>A0A4R2H5T1_9ACTN</name>
<dbReference type="Gene3D" id="3.40.50.1110">
    <property type="entry name" value="SGNH hydrolase"/>
    <property type="match status" value="1"/>
</dbReference>
<dbReference type="PANTHER" id="PTHR43784">
    <property type="entry name" value="GDSL-LIKE LIPASE/ACYLHYDROLASE, PUTATIVE (AFU_ORTHOLOGUE AFUA_2G00820)-RELATED"/>
    <property type="match status" value="1"/>
</dbReference>
<keyword evidence="5" id="KW-1185">Reference proteome</keyword>
<dbReference type="RefSeq" id="WP_132212730.1">
    <property type="nucleotide sequence ID" value="NZ_SLWN01000011.1"/>
</dbReference>
<evidence type="ECO:0000313" key="5">
    <source>
        <dbReference type="Proteomes" id="UP000294508"/>
    </source>
</evidence>
<reference evidence="4 5" key="1">
    <citation type="journal article" date="2015" name="Stand. Genomic Sci.">
        <title>Genomic Encyclopedia of Bacterial and Archaeal Type Strains, Phase III: the genomes of soil and plant-associated and newly described type strains.</title>
        <authorList>
            <person name="Whitman W.B."/>
            <person name="Woyke T."/>
            <person name="Klenk H.P."/>
            <person name="Zhou Y."/>
            <person name="Lilburn T.G."/>
            <person name="Beck B.J."/>
            <person name="De Vos P."/>
            <person name="Vandamme P."/>
            <person name="Eisen J.A."/>
            <person name="Garrity G."/>
            <person name="Hugenholtz P."/>
            <person name="Kyrpides N.C."/>
        </authorList>
    </citation>
    <scope>NUCLEOTIDE SEQUENCE [LARGE SCALE GENOMIC DNA]</scope>
    <source>
        <strain evidence="4 5">VKM Ac-2572</strain>
    </source>
</reference>
<dbReference type="AlphaFoldDB" id="A0A4R2H5T1"/>
<feature type="chain" id="PRO_5021000437" evidence="2">
    <location>
        <begin position="30"/>
        <end position="389"/>
    </location>
</feature>
<feature type="compositionally biased region" description="Low complexity" evidence="1">
    <location>
        <begin position="42"/>
        <end position="56"/>
    </location>
</feature>
<comment type="caution">
    <text evidence="4">The sequence shown here is derived from an EMBL/GenBank/DDBJ whole genome shotgun (WGS) entry which is preliminary data.</text>
</comment>
<evidence type="ECO:0000259" key="3">
    <source>
        <dbReference type="Pfam" id="PF13472"/>
    </source>
</evidence>
<organism evidence="4 5">
    <name type="scientific">Kribbella steppae</name>
    <dbReference type="NCBI Taxonomy" id="2512223"/>
    <lineage>
        <taxon>Bacteria</taxon>
        <taxon>Bacillati</taxon>
        <taxon>Actinomycetota</taxon>
        <taxon>Actinomycetes</taxon>
        <taxon>Propionibacteriales</taxon>
        <taxon>Kribbellaceae</taxon>
        <taxon>Kribbella</taxon>
    </lineage>
</organism>
<accession>A0A4R2H5T1</accession>
<dbReference type="InterPro" id="IPR013830">
    <property type="entry name" value="SGNH_hydro"/>
</dbReference>
<sequence length="389" mass="40704">MSTLSRRGLLGGAAAGSLTLIAAPATATATPSGPRRWSTSWATAQTAPTASDADATTGFTDTTIRQVLRLSAGGPIRLRFANPFGTTPVTVGPVTAGRHPVLFSGEKQVLIATGATVISDPVDLHVPDHGDLVVSIYLPGPTGPLSFHRNVHATGLIGAGDLTGAGNSAYQRQTKSVFLLTGVDVTSRDQRTLAILGDSITEGVGTPDDTNLRWPDQFAALFRKAPAVANLGISGNRLLLDDGRFGPGGQARFDRDVLALPGLDAVLVFLGINDIQQPPSQLDPAVLLAAYGQLARRARDQELKVLGATIGPFRGWIRYTDELEMVRQQVNAGLRTGGIFDTLVDVDAALRDPADPARLRPDFTSGDGLHPNAAGARAIALCVGKEFDA</sequence>
<proteinExistence type="predicted"/>
<dbReference type="InterPro" id="IPR053140">
    <property type="entry name" value="GDSL_Rv0518-like"/>
</dbReference>
<dbReference type="InterPro" id="IPR006311">
    <property type="entry name" value="TAT_signal"/>
</dbReference>
<dbReference type="PROSITE" id="PS51318">
    <property type="entry name" value="TAT"/>
    <property type="match status" value="1"/>
</dbReference>
<evidence type="ECO:0000313" key="4">
    <source>
        <dbReference type="EMBL" id="TCO21370.1"/>
    </source>
</evidence>
<feature type="region of interest" description="Disordered" evidence="1">
    <location>
        <begin position="28"/>
        <end position="56"/>
    </location>
</feature>
<evidence type="ECO:0000256" key="2">
    <source>
        <dbReference type="SAM" id="SignalP"/>
    </source>
</evidence>
<gene>
    <name evidence="4" type="ORF">EV652_111281</name>
</gene>
<protein>
    <submittedName>
        <fullName evidence="4">Lysophospholipase L1-like esterase</fullName>
    </submittedName>
</protein>
<dbReference type="Pfam" id="PF13472">
    <property type="entry name" value="Lipase_GDSL_2"/>
    <property type="match status" value="1"/>
</dbReference>
<dbReference type="Proteomes" id="UP000294508">
    <property type="component" value="Unassembled WGS sequence"/>
</dbReference>
<dbReference type="SUPFAM" id="SSF52266">
    <property type="entry name" value="SGNH hydrolase"/>
    <property type="match status" value="1"/>
</dbReference>